<feature type="domain" description="Guanylate cyclase" evidence="20">
    <location>
        <begin position="1700"/>
        <end position="1830"/>
    </location>
</feature>
<dbReference type="InterPro" id="IPR001054">
    <property type="entry name" value="A/G_cyclase"/>
</dbReference>
<feature type="transmembrane region" description="Helical" evidence="19">
    <location>
        <begin position="2098"/>
        <end position="2123"/>
    </location>
</feature>
<dbReference type="GO" id="GO:0004383">
    <property type="term" value="F:guanylate cyclase activity"/>
    <property type="evidence" value="ECO:0007669"/>
    <property type="project" value="UniProtKB-EC"/>
</dbReference>
<evidence type="ECO:0000313" key="21">
    <source>
        <dbReference type="EMBL" id="CAD8182703.1"/>
    </source>
</evidence>
<keyword evidence="6 19" id="KW-0812">Transmembrane</keyword>
<keyword evidence="17" id="KW-0175">Coiled coil</keyword>
<feature type="transmembrane region" description="Helical" evidence="19">
    <location>
        <begin position="393"/>
        <end position="414"/>
    </location>
</feature>
<feature type="transmembrane region" description="Helical" evidence="19">
    <location>
        <begin position="1624"/>
        <end position="1645"/>
    </location>
</feature>
<keyword evidence="22" id="KW-1185">Reference proteome</keyword>
<evidence type="ECO:0000256" key="11">
    <source>
        <dbReference type="ARBA" id="ARBA00023136"/>
    </source>
</evidence>
<comment type="similarity">
    <text evidence="14">In the N-terminal section; belongs to the cation transport ATPase (P-type) (TC 3.A.3) family. Type IV subfamily.</text>
</comment>
<evidence type="ECO:0000256" key="17">
    <source>
        <dbReference type="SAM" id="Coils"/>
    </source>
</evidence>
<evidence type="ECO:0000256" key="18">
    <source>
        <dbReference type="SAM" id="MobiDB-lite"/>
    </source>
</evidence>
<gene>
    <name evidence="21" type="ORF">POCTA_138.1.T0790176</name>
</gene>
<feature type="transmembrane region" description="Helical" evidence="19">
    <location>
        <begin position="1513"/>
        <end position="1535"/>
    </location>
</feature>
<evidence type="ECO:0000256" key="19">
    <source>
        <dbReference type="SAM" id="Phobius"/>
    </source>
</evidence>
<evidence type="ECO:0000256" key="1">
    <source>
        <dbReference type="ARBA" id="ARBA00001436"/>
    </source>
</evidence>
<keyword evidence="11 19" id="KW-0472">Membrane</keyword>
<feature type="transmembrane region" description="Helical" evidence="19">
    <location>
        <begin position="1487"/>
        <end position="1507"/>
    </location>
</feature>
<evidence type="ECO:0000256" key="8">
    <source>
        <dbReference type="ARBA" id="ARBA00022741"/>
    </source>
</evidence>
<comment type="caution">
    <text evidence="21">The sequence shown here is derived from an EMBL/GenBank/DDBJ whole genome shotgun (WGS) entry which is preliminary data.</text>
</comment>
<feature type="transmembrane region" description="Helical" evidence="19">
    <location>
        <begin position="1593"/>
        <end position="1612"/>
    </location>
</feature>
<dbReference type="PANTHER" id="PTHR45627">
    <property type="entry name" value="ADENYLATE CYCLASE TYPE 1"/>
    <property type="match status" value="1"/>
</dbReference>
<evidence type="ECO:0000256" key="5">
    <source>
        <dbReference type="ARBA" id="ARBA00022475"/>
    </source>
</evidence>
<comment type="catalytic activity">
    <reaction evidence="1">
        <text>GTP = 3',5'-cyclic GMP + diphosphate</text>
        <dbReference type="Rhea" id="RHEA:13665"/>
        <dbReference type="ChEBI" id="CHEBI:33019"/>
        <dbReference type="ChEBI" id="CHEBI:37565"/>
        <dbReference type="ChEBI" id="CHEBI:57746"/>
        <dbReference type="EC" id="4.6.1.2"/>
    </reaction>
</comment>
<dbReference type="GO" id="GO:0046872">
    <property type="term" value="F:metal ion binding"/>
    <property type="evidence" value="ECO:0007669"/>
    <property type="project" value="UniProtKB-KW"/>
</dbReference>
<evidence type="ECO:0000256" key="15">
    <source>
        <dbReference type="ARBA" id="ARBA00061677"/>
    </source>
</evidence>
<feature type="transmembrane region" description="Helical" evidence="19">
    <location>
        <begin position="1324"/>
        <end position="1341"/>
    </location>
</feature>
<evidence type="ECO:0000256" key="16">
    <source>
        <dbReference type="ARBA" id="ARBA00075861"/>
    </source>
</evidence>
<feature type="compositionally biased region" description="Low complexity" evidence="18">
    <location>
        <begin position="1949"/>
        <end position="1962"/>
    </location>
</feature>
<keyword evidence="7" id="KW-0479">Metal-binding</keyword>
<dbReference type="Proteomes" id="UP000683925">
    <property type="component" value="Unassembled WGS sequence"/>
</dbReference>
<evidence type="ECO:0000259" key="20">
    <source>
        <dbReference type="PROSITE" id="PS50125"/>
    </source>
</evidence>
<dbReference type="GO" id="GO:0005886">
    <property type="term" value="C:plasma membrane"/>
    <property type="evidence" value="ECO:0007669"/>
    <property type="project" value="UniProtKB-SubCell"/>
</dbReference>
<evidence type="ECO:0000256" key="4">
    <source>
        <dbReference type="ARBA" id="ARBA00012202"/>
    </source>
</evidence>
<dbReference type="OrthoDB" id="6127067at2759"/>
<dbReference type="OMA" id="IKQHILW"/>
<reference evidence="21" key="1">
    <citation type="submission" date="2021-01" db="EMBL/GenBank/DDBJ databases">
        <authorList>
            <consortium name="Genoscope - CEA"/>
            <person name="William W."/>
        </authorList>
    </citation>
    <scope>NUCLEOTIDE SEQUENCE</scope>
</reference>
<evidence type="ECO:0000256" key="10">
    <source>
        <dbReference type="ARBA" id="ARBA00022989"/>
    </source>
</evidence>
<dbReference type="Pfam" id="PF00211">
    <property type="entry name" value="Guanylate_cyc"/>
    <property type="match status" value="2"/>
</dbReference>
<evidence type="ECO:0000256" key="13">
    <source>
        <dbReference type="ARBA" id="ARBA00023293"/>
    </source>
</evidence>
<evidence type="ECO:0000256" key="7">
    <source>
        <dbReference type="ARBA" id="ARBA00022723"/>
    </source>
</evidence>
<feature type="transmembrane region" description="Helical" evidence="19">
    <location>
        <begin position="2158"/>
        <end position="2174"/>
    </location>
</feature>
<dbReference type="PROSITE" id="PS50125">
    <property type="entry name" value="GUANYLATE_CYCLASE_2"/>
    <property type="match status" value="2"/>
</dbReference>
<feature type="transmembrane region" description="Helical" evidence="19">
    <location>
        <begin position="355"/>
        <end position="373"/>
    </location>
</feature>
<comment type="subcellular location">
    <subcellularLocation>
        <location evidence="3">Cell membrane</location>
        <topology evidence="3">Multi-pass membrane protein</topology>
    </subcellularLocation>
</comment>
<dbReference type="GO" id="GO:0035556">
    <property type="term" value="P:intracellular signal transduction"/>
    <property type="evidence" value="ECO:0007669"/>
    <property type="project" value="InterPro"/>
</dbReference>
<comment type="similarity">
    <text evidence="15">In the C-terminal section; belongs to the adenylyl cyclase class-4/guanylyl cyclase family.</text>
</comment>
<dbReference type="GO" id="GO:0000166">
    <property type="term" value="F:nucleotide binding"/>
    <property type="evidence" value="ECO:0007669"/>
    <property type="project" value="UniProtKB-KW"/>
</dbReference>
<dbReference type="PANTHER" id="PTHR45627:SF12">
    <property type="entry name" value="ADENYLATE CYCLASE TYPE 2"/>
    <property type="match status" value="1"/>
</dbReference>
<name>A0A8S1W183_PAROT</name>
<dbReference type="FunFam" id="3.30.70.1230:FF:000026">
    <property type="entry name" value="Guanylyl cyclase, putative"/>
    <property type="match status" value="1"/>
</dbReference>
<feature type="transmembrane region" description="Helical" evidence="19">
    <location>
        <begin position="2067"/>
        <end position="2086"/>
    </location>
</feature>
<evidence type="ECO:0000256" key="9">
    <source>
        <dbReference type="ARBA" id="ARBA00022842"/>
    </source>
</evidence>
<evidence type="ECO:0000313" key="22">
    <source>
        <dbReference type="Proteomes" id="UP000683925"/>
    </source>
</evidence>
<feature type="region of interest" description="Disordered" evidence="18">
    <location>
        <begin position="1949"/>
        <end position="1979"/>
    </location>
</feature>
<feature type="coiled-coil region" evidence="17">
    <location>
        <begin position="1090"/>
        <end position="1124"/>
    </location>
</feature>
<accession>A0A8S1W183</accession>
<keyword evidence="8" id="KW-0547">Nucleotide-binding</keyword>
<dbReference type="GO" id="GO:0007189">
    <property type="term" value="P:adenylate cyclase-activating G protein-coupled receptor signaling pathway"/>
    <property type="evidence" value="ECO:0007669"/>
    <property type="project" value="TreeGrafter"/>
</dbReference>
<evidence type="ECO:0000256" key="12">
    <source>
        <dbReference type="ARBA" id="ARBA00023239"/>
    </source>
</evidence>
<organism evidence="21 22">
    <name type="scientific">Paramecium octaurelia</name>
    <dbReference type="NCBI Taxonomy" id="43137"/>
    <lineage>
        <taxon>Eukaryota</taxon>
        <taxon>Sar</taxon>
        <taxon>Alveolata</taxon>
        <taxon>Ciliophora</taxon>
        <taxon>Intramacronucleata</taxon>
        <taxon>Oligohymenophorea</taxon>
        <taxon>Peniculida</taxon>
        <taxon>Parameciidae</taxon>
        <taxon>Paramecium</taxon>
    </lineage>
</organism>
<keyword evidence="13" id="KW-0141">cGMP biosynthesis</keyword>
<feature type="transmembrane region" description="Helical" evidence="19">
    <location>
        <begin position="2135"/>
        <end position="2152"/>
    </location>
</feature>
<feature type="domain" description="Guanylate cyclase" evidence="20">
    <location>
        <begin position="2282"/>
        <end position="2413"/>
    </location>
</feature>
<keyword evidence="12" id="KW-0456">Lyase</keyword>
<feature type="transmembrane region" description="Helical" evidence="19">
    <location>
        <begin position="76"/>
        <end position="92"/>
    </location>
</feature>
<evidence type="ECO:0000256" key="14">
    <source>
        <dbReference type="ARBA" id="ARBA00061340"/>
    </source>
</evidence>
<feature type="transmembrane region" description="Helical" evidence="19">
    <location>
        <begin position="98"/>
        <end position="115"/>
    </location>
</feature>
<proteinExistence type="inferred from homology"/>
<keyword evidence="5" id="KW-1003">Cell membrane</keyword>
<dbReference type="GO" id="GO:0004016">
    <property type="term" value="F:adenylate cyclase activity"/>
    <property type="evidence" value="ECO:0007669"/>
    <property type="project" value="TreeGrafter"/>
</dbReference>
<dbReference type="EC" id="4.6.1.2" evidence="4"/>
<feature type="transmembrane region" description="Helical" evidence="19">
    <location>
        <begin position="2186"/>
        <end position="2203"/>
    </location>
</feature>
<evidence type="ECO:0000256" key="6">
    <source>
        <dbReference type="ARBA" id="ARBA00022692"/>
    </source>
</evidence>
<dbReference type="CDD" id="cd07302">
    <property type="entry name" value="CHD"/>
    <property type="match status" value="2"/>
</dbReference>
<keyword evidence="9" id="KW-0460">Magnesium</keyword>
<dbReference type="EMBL" id="CAJJDP010000078">
    <property type="protein sequence ID" value="CAD8182703.1"/>
    <property type="molecule type" value="Genomic_DNA"/>
</dbReference>
<protein>
    <recommendedName>
        <fullName evidence="4">guanylate cyclase</fullName>
        <ecNumber evidence="4">4.6.1.2</ecNumber>
    </recommendedName>
    <alternativeName>
        <fullName evidence="16">Guanylyl cyclase</fullName>
    </alternativeName>
</protein>
<dbReference type="SMART" id="SM00044">
    <property type="entry name" value="CYCc"/>
    <property type="match status" value="2"/>
</dbReference>
<feature type="transmembrane region" description="Helical" evidence="19">
    <location>
        <begin position="1361"/>
        <end position="1386"/>
    </location>
</feature>
<feature type="transmembrane region" description="Helical" evidence="19">
    <location>
        <begin position="1261"/>
        <end position="1283"/>
    </location>
</feature>
<evidence type="ECO:0000256" key="2">
    <source>
        <dbReference type="ARBA" id="ARBA00001946"/>
    </source>
</evidence>
<keyword evidence="10 19" id="KW-1133">Transmembrane helix</keyword>
<evidence type="ECO:0000256" key="3">
    <source>
        <dbReference type="ARBA" id="ARBA00004651"/>
    </source>
</evidence>
<comment type="cofactor">
    <cofactor evidence="2">
        <name>Mg(2+)</name>
        <dbReference type="ChEBI" id="CHEBI:18420"/>
    </cofactor>
</comment>
<sequence>MTLYNKIMKLSQIIYEYLHRKYAKTKQKNDDSYSKQIEFENGDTVNLKGFSSSELKNKISTIQSLGSILWRYMKRPFNYIFLLISIICLSITQNNSQVIFGFVIPFLFGLVMYLIKTLYYMILVHDEDNLINQRQVIVFKKLKKIMQNKKISLMEYEQKLNRTQLISTQRADRGMMPSSPQALTELNESAKISIIETIRWEDLEIGDIIILKRNEVCPADCLILESNQERFYVNNTCVNGQTDEGVKGANELTSLPKMHQFKGNGFEYRLLLSGTVTFDKDYKSESFYTGFIRLKNDPQPVDIKKENILYRGQQLQTCDYIYGLVLSCGLNCQYYHLTNFEKSTKSFFDSRVDTFYKFTLILIIVLSFGSWMIKSIRFINDGWQIQCLADYFLLYLNMFPYYLIGVLDVLQIICSSQKMFKFKKQKGGQSNESQEEFNIFQNHKMELNTVYSKLNATPIADLSLVDSVIFDKTCTLTIPQFKIKLILINETFYEIHNKTFKNAIQWKKYQKDVLENQEMLFIQDQSLSPNQISSIKVSPHHRPMSPTKRTSIPPWRLEDNLVNIEPNFEQDIRETSQQDEANFNAEEIADDHSKLKEIHRTKPPKLFQIDSWESGTDLGGMINQLNEQRMIKSQSPIKETARRKFSERRPILEKMEPKKKLSADRFYKTDEFNIQYERQDDFISNEKEIYSKSLTPEYRGVIEEALFILIICHDTQTKYLQKLDSLQQEFNNQIDELQVSLASNYDYKFIGSTFGKSKYIIEIKENLLEIPVTVTQLDNTKLCVTTQITDYNKLLAFQFNDKFEYIQYIREDGLELIEGINMDKEDKDVWNGIINKIIQRGCRPIIYYKCNMDQNGYNLFVKNPLEEIKNKNNQLEVILIVGVQEKMKKQLKEIINYYHNADISIWIASGDTKNKVLPVAYKSNILKENIQVLTIESNDMVSQQIKQHILWCYNNLIKQLREEQNDKKNNEKLGSPNSYKRKSVNVARRASTRGVLSGINNNLSKSKPFCIMIEGKALEIIENDQNLYHHLAFLVSFCTHLIGYSMNKYQKGVLIKILQKKQLQRRRILVVGDEANDSIIMENSDFAIQIQNERINQNSKIEKMEQIERQKKENNTSYSQVTNKLSKYKQINSNYSKKQMEKFIYSKVRYMSTADLIIKDMNNLVTLLFYDSRKHAEFVENIMIYAFYRCYLIMFCLFFQCILEIENEIPPLSYFQSIMFILPSLLLYKQSILNTQNITDFKQQVVYFYNQNWIQFRKHKYWLFIYKVLLFSIFESFIIIFIQKHIDFFTNDGKGFSDDAQSLQMYTIIIFVEQSKWIYDSIVYWWALFIILYLLTLISYIPIFDETYSQIMQHLISVQSVFYIILIILIIFTLQLLLFQFIPYTVDRLMFSVKAKIEICSLLKPIEIYYSKKKINGSLLLNIQKYALKLFKNEDDMDSSIRSMLSGMALSEKSIKINMFTQQFKNIQLETKYQMNESKSILEYYRFYYPLSWMLVEGAILLQIWFINKDENYTWLLYFSFAYNGTQILMALFIYTSVFKKHHFRLSKILILSRLLYKIVYDIYFFQQNDNSLSDMLIMQLFMLQPLIDDRPLTIIFYCIIVNISFIIRFSANNTSINQNINQYIMLNYYLIAFMQTALSSGMHLRVQRNLRQEFIQNLQLNQKINSISDTLSILMPKFIRNMINQRGEFDIQENQGEVAILFCDICEFDTIIKVQQQNVVHLLDILFRQYDSLCNQYNLQKIETVGKTYMAASGLKNLISQNNINPVLRALQVAFEMQKFASAQSFGQTENIVVKIGVHYGNVIAGVIGYHKPQFSLIGDTVNTTSRVCSTAQDNQIKISEEAYKQVSSCADFTFTLDLVEAKGKGQMTTYLVQEVIKEKVSRKKLRKFKDDMQIFINREDYVGRQRKSIFEFKNSRKPTIVQSSIKIVTPQLIHKSSINLDNQNLALNNSNNNNNVSQQHSRGESDQLQPPIKEQQGQTITGQNLIEALEIKLARENLVFEDTLEFPLIEVDKEKLKQIHQSEDEFKEMDVLILDKSRLYLDFHSDVDEDVVQEFYEQLRQQNKVLVILLELGMSILILIQNTSTILIDNIFREIIVLYINVVQGYLIVFVKLIFICLLFNEQYCNHFFKQKYFIGFYIFILIWWIMHIFSVKEGIIGEVCIAIGIFLSFLTQLNPIIKMKYKVVESVVMICMNIIAAVVNKWDKSLIYYASLLQLIFVSNQIYKFLKNVEAYNQKCKLKYKHEQLDQLVKHQLPTHMLDQFLQLQQSRAVLKDQHEDVTLLFADIAGFTEYSSKVAPEQVVFMLRNLFTEFDKCCQEKNVYKLYTIGDCYVVMGMVDAKDRNPALEAKNTVEMAFEMINIISKVRDKINNSDLHMRIGIHTGKIIGGVLGTDIVRYDIYGPDVLIANKMESKGERGQVQVSETTKKTLELCYPEEFQYQSHCMVKIPSIDRNTEGHFIQIKTFQEPSMDIQNFN</sequence>